<feature type="domain" description="ZNFX1" evidence="4">
    <location>
        <begin position="6"/>
        <end position="105"/>
    </location>
</feature>
<evidence type="ECO:0000259" key="4">
    <source>
        <dbReference type="Pfam" id="PF25396"/>
    </source>
</evidence>
<dbReference type="CDD" id="cd18808">
    <property type="entry name" value="SF1_C_Upf1"/>
    <property type="match status" value="1"/>
</dbReference>
<feature type="region of interest" description="Disordered" evidence="1">
    <location>
        <begin position="353"/>
        <end position="377"/>
    </location>
</feature>
<organism evidence="5 6">
    <name type="scientific">Polysphondylium violaceum</name>
    <dbReference type="NCBI Taxonomy" id="133409"/>
    <lineage>
        <taxon>Eukaryota</taxon>
        <taxon>Amoebozoa</taxon>
        <taxon>Evosea</taxon>
        <taxon>Eumycetozoa</taxon>
        <taxon>Dictyostelia</taxon>
        <taxon>Dictyosteliales</taxon>
        <taxon>Dictyosteliaceae</taxon>
        <taxon>Polysphondylium</taxon>
    </lineage>
</organism>
<dbReference type="InterPro" id="IPR041679">
    <property type="entry name" value="DNA2/NAM7-like_C"/>
</dbReference>
<dbReference type="GO" id="GO:0031048">
    <property type="term" value="P:regulatory ncRNA-mediated heterochromatin formation"/>
    <property type="evidence" value="ECO:0007669"/>
    <property type="project" value="TreeGrafter"/>
</dbReference>
<dbReference type="InterPro" id="IPR041677">
    <property type="entry name" value="DNA2/NAM7_AAA_11"/>
</dbReference>
<dbReference type="Pfam" id="PF13087">
    <property type="entry name" value="AAA_12"/>
    <property type="match status" value="1"/>
</dbReference>
<name>A0A8J4UUY1_9MYCE</name>
<dbReference type="AlphaFoldDB" id="A0A8J4UUY1"/>
<dbReference type="OrthoDB" id="409395at2759"/>
<reference evidence="5" key="1">
    <citation type="submission" date="2020-01" db="EMBL/GenBank/DDBJ databases">
        <title>Development of genomics and gene disruption for Polysphondylium violaceum indicates a role for the polyketide synthase stlB in stalk morphogenesis.</title>
        <authorList>
            <person name="Narita B."/>
            <person name="Kawabe Y."/>
            <person name="Kin K."/>
            <person name="Saito T."/>
            <person name="Gibbs R."/>
            <person name="Kuspa A."/>
            <person name="Muzny D."/>
            <person name="Queller D."/>
            <person name="Richards S."/>
            <person name="Strassman J."/>
            <person name="Sucgang R."/>
            <person name="Worley K."/>
            <person name="Schaap P."/>
        </authorList>
    </citation>
    <scope>NUCLEOTIDE SEQUENCE</scope>
    <source>
        <strain evidence="5">QSvi11</strain>
    </source>
</reference>
<dbReference type="PANTHER" id="PTHR10887:SF341">
    <property type="entry name" value="NFX1-TYPE ZINC FINGER-CONTAINING PROTEIN 1"/>
    <property type="match status" value="1"/>
</dbReference>
<dbReference type="Gene3D" id="3.40.50.300">
    <property type="entry name" value="P-loop containing nucleotide triphosphate hydrolases"/>
    <property type="match status" value="2"/>
</dbReference>
<evidence type="ECO:0000259" key="3">
    <source>
        <dbReference type="Pfam" id="PF13087"/>
    </source>
</evidence>
<dbReference type="Proteomes" id="UP000695562">
    <property type="component" value="Unassembled WGS sequence"/>
</dbReference>
<dbReference type="GO" id="GO:0031380">
    <property type="term" value="C:nuclear RNA-directed RNA polymerase complex"/>
    <property type="evidence" value="ECO:0007669"/>
    <property type="project" value="TreeGrafter"/>
</dbReference>
<dbReference type="Pfam" id="PF25396">
    <property type="entry name" value="ZNFX1"/>
    <property type="match status" value="1"/>
</dbReference>
<feature type="domain" description="DNA2/NAM7 helicase helicase" evidence="2">
    <location>
        <begin position="177"/>
        <end position="536"/>
    </location>
</feature>
<dbReference type="Pfam" id="PF13086">
    <property type="entry name" value="AAA_11"/>
    <property type="match status" value="1"/>
</dbReference>
<accession>A0A8J4UUY1</accession>
<evidence type="ECO:0000313" key="6">
    <source>
        <dbReference type="Proteomes" id="UP000695562"/>
    </source>
</evidence>
<feature type="non-terminal residue" evidence="5">
    <location>
        <position position="682"/>
    </location>
</feature>
<evidence type="ECO:0000313" key="5">
    <source>
        <dbReference type="EMBL" id="KAF2068085.1"/>
    </source>
</evidence>
<sequence>SGKRNRYFYSNVRFKGFFRTTSSIGFTISFEYQGKIVWEKFSRLLTGSLVLLSYDGFQNNLIHGLVEGRPEKGSEKELQISLLDIAVADNLELLFTSTFAMIESSTFYQSYVNVLQSLQNIEYLPFQEYLLECKVETAPPAYIIKQPHVNFAHSFKEVEPKYLFNVRSSFPSKLDNMDESQIAALKHCMNSKISIILGPPGTGKSYTGVKVVDLIHHHLNESMTDEHSPIFLVCYTNHALDQFLNHILDVTKKVIRVGSRSRDPGLEKYNIRNLTRSKSAQHVNAIKERDFSYSNLTCYINELSKPINGYNELTKYALPQHLQYLDSDSLYQWMKSFAKSAEADWVLPIKKESNNAQQQQQQQQGVFDGSDDEEDEEEVEQKIFERTYDDIEKIQNIDVQRAFHILTLESDPFEEFDDINEIPEKQRNLLFRHWCQEKIIRVRALLAAEMQNYTRLSKIVTDYDDRNYRDALRGADVVAATISGASRLKRIFNNINSKVVVIEEAAEVLEAQIVSVIPTTCEHLIMIGDHLQLKPSCSVYQLSEKYNLSVSLFERMSKNGGEYVTLSHQRRMLPNISQFITPIYPDLQNHQSTIDRFNLSGPKLNGFTSNVYFLSHQVYEDDKQDSVSKVNKHEATFVIELASYIIKQGYNPEDIIILTPYSGQLLKIRSLKNSHPEKLLKE</sequence>
<dbReference type="SUPFAM" id="SSF52540">
    <property type="entry name" value="P-loop containing nucleoside triphosphate hydrolases"/>
    <property type="match status" value="1"/>
</dbReference>
<dbReference type="InterPro" id="IPR027417">
    <property type="entry name" value="P-loop_NTPase"/>
</dbReference>
<dbReference type="InterPro" id="IPR057373">
    <property type="entry name" value="ZNFX1"/>
</dbReference>
<dbReference type="EMBL" id="AJWJ01001220">
    <property type="protein sequence ID" value="KAF2068085.1"/>
    <property type="molecule type" value="Genomic_DNA"/>
</dbReference>
<feature type="non-terminal residue" evidence="5">
    <location>
        <position position="1"/>
    </location>
</feature>
<feature type="domain" description="DNA2/NAM7 helicase-like C-terminal" evidence="3">
    <location>
        <begin position="548"/>
        <end position="673"/>
    </location>
</feature>
<dbReference type="InterPro" id="IPR045055">
    <property type="entry name" value="DNA2/NAM7-like"/>
</dbReference>
<evidence type="ECO:0000256" key="1">
    <source>
        <dbReference type="SAM" id="MobiDB-lite"/>
    </source>
</evidence>
<gene>
    <name evidence="5" type="ORF">CYY_010589</name>
</gene>
<dbReference type="GO" id="GO:0004386">
    <property type="term" value="F:helicase activity"/>
    <property type="evidence" value="ECO:0007669"/>
    <property type="project" value="InterPro"/>
</dbReference>
<proteinExistence type="predicted"/>
<dbReference type="PANTHER" id="PTHR10887">
    <property type="entry name" value="DNA2/NAM7 HELICASE FAMILY"/>
    <property type="match status" value="1"/>
</dbReference>
<protein>
    <submittedName>
        <fullName evidence="5">Uncharacterized protein</fullName>
    </submittedName>
</protein>
<comment type="caution">
    <text evidence="5">The sequence shown here is derived from an EMBL/GenBank/DDBJ whole genome shotgun (WGS) entry which is preliminary data.</text>
</comment>
<keyword evidence="6" id="KW-1185">Reference proteome</keyword>
<dbReference type="InterPro" id="IPR047187">
    <property type="entry name" value="SF1_C_Upf1"/>
</dbReference>
<evidence type="ECO:0000259" key="2">
    <source>
        <dbReference type="Pfam" id="PF13086"/>
    </source>
</evidence>